<keyword evidence="6 8" id="KW-1133">Transmembrane helix</keyword>
<dbReference type="SUPFAM" id="SSF103473">
    <property type="entry name" value="MFS general substrate transporter"/>
    <property type="match status" value="1"/>
</dbReference>
<dbReference type="GO" id="GO:0005886">
    <property type="term" value="C:plasma membrane"/>
    <property type="evidence" value="ECO:0007669"/>
    <property type="project" value="UniProtKB-SubCell"/>
</dbReference>
<feature type="transmembrane region" description="Helical" evidence="8">
    <location>
        <begin position="87"/>
        <end position="106"/>
    </location>
</feature>
<dbReference type="InterPro" id="IPR005829">
    <property type="entry name" value="Sugar_transporter_CS"/>
</dbReference>
<evidence type="ECO:0000256" key="5">
    <source>
        <dbReference type="ARBA" id="ARBA00022692"/>
    </source>
</evidence>
<dbReference type="InterPro" id="IPR020846">
    <property type="entry name" value="MFS_dom"/>
</dbReference>
<evidence type="ECO:0000313" key="11">
    <source>
        <dbReference type="Proteomes" id="UP000233293"/>
    </source>
</evidence>
<evidence type="ECO:0000256" key="1">
    <source>
        <dbReference type="ARBA" id="ARBA00004651"/>
    </source>
</evidence>
<evidence type="ECO:0000313" key="10">
    <source>
        <dbReference type="EMBL" id="PKU24293.1"/>
    </source>
</evidence>
<evidence type="ECO:0000256" key="4">
    <source>
        <dbReference type="ARBA" id="ARBA00022475"/>
    </source>
</evidence>
<dbReference type="CDD" id="cd17324">
    <property type="entry name" value="MFS_NepI_like"/>
    <property type="match status" value="1"/>
</dbReference>
<feature type="transmembrane region" description="Helical" evidence="8">
    <location>
        <begin position="173"/>
        <end position="195"/>
    </location>
</feature>
<dbReference type="GO" id="GO:0022857">
    <property type="term" value="F:transmembrane transporter activity"/>
    <property type="evidence" value="ECO:0007669"/>
    <property type="project" value="InterPro"/>
</dbReference>
<dbReference type="Gene3D" id="1.20.1250.20">
    <property type="entry name" value="MFS general substrate transporter like domains"/>
    <property type="match status" value="1"/>
</dbReference>
<name>A0A2N3PV60_9PROT</name>
<dbReference type="PROSITE" id="PS50850">
    <property type="entry name" value="MFS"/>
    <property type="match status" value="1"/>
</dbReference>
<feature type="transmembrane region" description="Helical" evidence="8">
    <location>
        <begin position="21"/>
        <end position="43"/>
    </location>
</feature>
<evidence type="ECO:0000256" key="2">
    <source>
        <dbReference type="ARBA" id="ARBA00008335"/>
    </source>
</evidence>
<dbReference type="PANTHER" id="PTHR43271:SF2">
    <property type="entry name" value="BLL2771 PROTEIN"/>
    <property type="match status" value="1"/>
</dbReference>
<feature type="transmembrane region" description="Helical" evidence="8">
    <location>
        <begin position="374"/>
        <end position="394"/>
    </location>
</feature>
<feature type="transmembrane region" description="Helical" evidence="8">
    <location>
        <begin position="265"/>
        <end position="282"/>
    </location>
</feature>
<dbReference type="EMBL" id="PIUM01000012">
    <property type="protein sequence ID" value="PKU24293.1"/>
    <property type="molecule type" value="Genomic_DNA"/>
</dbReference>
<dbReference type="InterPro" id="IPR036259">
    <property type="entry name" value="MFS_trans_sf"/>
</dbReference>
<keyword evidence="4" id="KW-1003">Cell membrane</keyword>
<evidence type="ECO:0000259" key="9">
    <source>
        <dbReference type="PROSITE" id="PS50850"/>
    </source>
</evidence>
<comment type="caution">
    <text evidence="10">The sequence shown here is derived from an EMBL/GenBank/DDBJ whole genome shotgun (WGS) entry which is preliminary data.</text>
</comment>
<accession>A0A2N3PV60</accession>
<feature type="transmembrane region" description="Helical" evidence="8">
    <location>
        <begin position="145"/>
        <end position="167"/>
    </location>
</feature>
<feature type="transmembrane region" description="Helical" evidence="8">
    <location>
        <begin position="347"/>
        <end position="368"/>
    </location>
</feature>
<keyword evidence="11" id="KW-1185">Reference proteome</keyword>
<keyword evidence="3" id="KW-0813">Transport</keyword>
<keyword evidence="7 8" id="KW-0472">Membrane</keyword>
<sequence length="407" mass="42678">MTEGGNAGRRSRSAVMIFDRARAAVTIAGICAFLDLYAPQAVLPQLAESFHVSPAGAGTTVGVCTLAVAVAAPFVGMLADRIGRKRTIVTAAFLLQIPTILLIFAHGLTEILIWRFMQGLFLPAIFSPMVAYVNEEWSPAEAADVMGLYIAGSALGGFAGRFVTALLADHFGWRAGFAVLTLITLACAVAIWAWLPAGRHRAKAAVKAVGGLEGLVMHVRNPALLATFGIGFAVLFSQVATFTYVNFHLADAPYSLGPSQLGMIFLVYPIGAAITPASGFLIRRFGRRQATSLAVATACAGLLATLQSGLPMIIFGLALFVTGTFTMMSAAMGFVGQAAAQAKATAVGCYVCSYYVGGSVGAVLPGLLVWHVAGWRGCVALIVVTMLGALGLAWHAWRRERSFCAAE</sequence>
<feature type="transmembrane region" description="Helical" evidence="8">
    <location>
        <begin position="289"/>
        <end position="306"/>
    </location>
</feature>
<comment type="subcellular location">
    <subcellularLocation>
        <location evidence="1">Cell membrane</location>
        <topology evidence="1">Multi-pass membrane protein</topology>
    </subcellularLocation>
</comment>
<gene>
    <name evidence="10" type="ORF">CWS72_11895</name>
</gene>
<feature type="domain" description="Major facilitator superfamily (MFS) profile" evidence="9">
    <location>
        <begin position="21"/>
        <end position="403"/>
    </location>
</feature>
<feature type="transmembrane region" description="Helical" evidence="8">
    <location>
        <begin position="312"/>
        <end position="335"/>
    </location>
</feature>
<organism evidence="10 11">
    <name type="scientific">Telmatospirillum siberiense</name>
    <dbReference type="NCBI Taxonomy" id="382514"/>
    <lineage>
        <taxon>Bacteria</taxon>
        <taxon>Pseudomonadati</taxon>
        <taxon>Pseudomonadota</taxon>
        <taxon>Alphaproteobacteria</taxon>
        <taxon>Rhodospirillales</taxon>
        <taxon>Rhodospirillaceae</taxon>
        <taxon>Telmatospirillum</taxon>
    </lineage>
</organism>
<proteinExistence type="inferred from homology"/>
<feature type="transmembrane region" description="Helical" evidence="8">
    <location>
        <begin position="112"/>
        <end position="133"/>
    </location>
</feature>
<feature type="transmembrane region" description="Helical" evidence="8">
    <location>
        <begin position="55"/>
        <end position="75"/>
    </location>
</feature>
<protein>
    <submittedName>
        <fullName evidence="10">MFS transporter</fullName>
    </submittedName>
</protein>
<dbReference type="Proteomes" id="UP000233293">
    <property type="component" value="Unassembled WGS sequence"/>
</dbReference>
<dbReference type="PROSITE" id="PS00216">
    <property type="entry name" value="SUGAR_TRANSPORT_1"/>
    <property type="match status" value="1"/>
</dbReference>
<dbReference type="PANTHER" id="PTHR43271">
    <property type="entry name" value="BLL2771 PROTEIN"/>
    <property type="match status" value="1"/>
</dbReference>
<keyword evidence="5 8" id="KW-0812">Transmembrane</keyword>
<dbReference type="InterPro" id="IPR011701">
    <property type="entry name" value="MFS"/>
</dbReference>
<evidence type="ECO:0000256" key="6">
    <source>
        <dbReference type="ARBA" id="ARBA00022989"/>
    </source>
</evidence>
<reference evidence="11" key="1">
    <citation type="submission" date="2017-12" db="EMBL/GenBank/DDBJ databases">
        <title>Draft genome sequence of Telmatospirillum siberiense 26-4b1T, an acidotolerant peatland alphaproteobacterium potentially involved in sulfur cycling.</title>
        <authorList>
            <person name="Hausmann B."/>
            <person name="Pjevac P."/>
            <person name="Schreck K."/>
            <person name="Herbold C.W."/>
            <person name="Daims H."/>
            <person name="Wagner M."/>
            <person name="Pester M."/>
            <person name="Loy A."/>
        </authorList>
    </citation>
    <scope>NUCLEOTIDE SEQUENCE [LARGE SCALE GENOMIC DNA]</scope>
    <source>
        <strain evidence="11">26-4b1</strain>
    </source>
</reference>
<dbReference type="AlphaFoldDB" id="A0A2N3PV60"/>
<comment type="similarity">
    <text evidence="2">Belongs to the major facilitator superfamily.</text>
</comment>
<evidence type="ECO:0000256" key="7">
    <source>
        <dbReference type="ARBA" id="ARBA00023136"/>
    </source>
</evidence>
<feature type="transmembrane region" description="Helical" evidence="8">
    <location>
        <begin position="223"/>
        <end position="245"/>
    </location>
</feature>
<evidence type="ECO:0000256" key="8">
    <source>
        <dbReference type="SAM" id="Phobius"/>
    </source>
</evidence>
<dbReference type="Pfam" id="PF07690">
    <property type="entry name" value="MFS_1"/>
    <property type="match status" value="2"/>
</dbReference>
<evidence type="ECO:0000256" key="3">
    <source>
        <dbReference type="ARBA" id="ARBA00022448"/>
    </source>
</evidence>